<dbReference type="AlphaFoldDB" id="A0AAD8HDV7"/>
<protein>
    <submittedName>
        <fullName evidence="3">Abieta-7,13-dien-18-ol hydroxylase</fullName>
    </submittedName>
</protein>
<dbReference type="PANTHER" id="PTHR24286:SF185">
    <property type="entry name" value="CYTOCHROME P450 87A3-LIKE"/>
    <property type="match status" value="1"/>
</dbReference>
<reference evidence="3" key="2">
    <citation type="submission" date="2023-05" db="EMBL/GenBank/DDBJ databases">
        <authorList>
            <person name="Schelkunov M.I."/>
        </authorList>
    </citation>
    <scope>NUCLEOTIDE SEQUENCE</scope>
    <source>
        <strain evidence="3">Hsosn_3</strain>
        <tissue evidence="3">Leaf</tissue>
    </source>
</reference>
<keyword evidence="1" id="KW-0479">Metal-binding</keyword>
<dbReference type="GO" id="GO:0016132">
    <property type="term" value="P:brassinosteroid biosynthetic process"/>
    <property type="evidence" value="ECO:0007669"/>
    <property type="project" value="TreeGrafter"/>
</dbReference>
<evidence type="ECO:0000256" key="2">
    <source>
        <dbReference type="ARBA" id="ARBA00023004"/>
    </source>
</evidence>
<comment type="caution">
    <text evidence="3">The sequence shown here is derived from an EMBL/GenBank/DDBJ whole genome shotgun (WGS) entry which is preliminary data.</text>
</comment>
<dbReference type="GO" id="GO:0004497">
    <property type="term" value="F:monooxygenase activity"/>
    <property type="evidence" value="ECO:0007669"/>
    <property type="project" value="InterPro"/>
</dbReference>
<dbReference type="PANTHER" id="PTHR24286">
    <property type="entry name" value="CYTOCHROME P450 26"/>
    <property type="match status" value="1"/>
</dbReference>
<evidence type="ECO:0000256" key="1">
    <source>
        <dbReference type="ARBA" id="ARBA00022723"/>
    </source>
</evidence>
<dbReference type="Gene3D" id="1.10.630.10">
    <property type="entry name" value="Cytochrome P450"/>
    <property type="match status" value="1"/>
</dbReference>
<dbReference type="GO" id="GO:0016125">
    <property type="term" value="P:sterol metabolic process"/>
    <property type="evidence" value="ECO:0007669"/>
    <property type="project" value="TreeGrafter"/>
</dbReference>
<gene>
    <name evidence="3" type="ORF">POM88_039846</name>
</gene>
<dbReference type="Pfam" id="PF00067">
    <property type="entry name" value="p450"/>
    <property type="match status" value="1"/>
</dbReference>
<dbReference type="GO" id="GO:0020037">
    <property type="term" value="F:heme binding"/>
    <property type="evidence" value="ECO:0007669"/>
    <property type="project" value="InterPro"/>
</dbReference>
<name>A0AAD8HDV7_9APIA</name>
<accession>A0AAD8HDV7</accession>
<dbReference type="InterPro" id="IPR001128">
    <property type="entry name" value="Cyt_P450"/>
</dbReference>
<keyword evidence="2" id="KW-0408">Iron</keyword>
<dbReference type="GO" id="GO:0016705">
    <property type="term" value="F:oxidoreductase activity, acting on paired donors, with incorporation or reduction of molecular oxygen"/>
    <property type="evidence" value="ECO:0007669"/>
    <property type="project" value="InterPro"/>
</dbReference>
<evidence type="ECO:0000313" key="3">
    <source>
        <dbReference type="EMBL" id="KAK1364285.1"/>
    </source>
</evidence>
<evidence type="ECO:0000313" key="4">
    <source>
        <dbReference type="Proteomes" id="UP001237642"/>
    </source>
</evidence>
<dbReference type="SUPFAM" id="SSF48264">
    <property type="entry name" value="Cytochrome P450"/>
    <property type="match status" value="1"/>
</dbReference>
<sequence>MIALICIMPFILMAKKNNLRGSFKYFMDGLISFPINIPGTAFHACLQGRKNAMKVIKDAFIERQTSVNKPNDHKYFLDYMIEEINEKDTILNQAIAADLVFVILFATFETTSTSITMATKFLSDHPNVLEELTVIFLN</sequence>
<dbReference type="Proteomes" id="UP001237642">
    <property type="component" value="Unassembled WGS sequence"/>
</dbReference>
<dbReference type="InterPro" id="IPR036396">
    <property type="entry name" value="Cyt_P450_sf"/>
</dbReference>
<proteinExistence type="predicted"/>
<dbReference type="GO" id="GO:0005506">
    <property type="term" value="F:iron ion binding"/>
    <property type="evidence" value="ECO:0007669"/>
    <property type="project" value="InterPro"/>
</dbReference>
<dbReference type="GO" id="GO:0010268">
    <property type="term" value="P:brassinosteroid homeostasis"/>
    <property type="evidence" value="ECO:0007669"/>
    <property type="project" value="TreeGrafter"/>
</dbReference>
<keyword evidence="4" id="KW-1185">Reference proteome</keyword>
<organism evidence="3 4">
    <name type="scientific">Heracleum sosnowskyi</name>
    <dbReference type="NCBI Taxonomy" id="360622"/>
    <lineage>
        <taxon>Eukaryota</taxon>
        <taxon>Viridiplantae</taxon>
        <taxon>Streptophyta</taxon>
        <taxon>Embryophyta</taxon>
        <taxon>Tracheophyta</taxon>
        <taxon>Spermatophyta</taxon>
        <taxon>Magnoliopsida</taxon>
        <taxon>eudicotyledons</taxon>
        <taxon>Gunneridae</taxon>
        <taxon>Pentapetalae</taxon>
        <taxon>asterids</taxon>
        <taxon>campanulids</taxon>
        <taxon>Apiales</taxon>
        <taxon>Apiaceae</taxon>
        <taxon>Apioideae</taxon>
        <taxon>apioid superclade</taxon>
        <taxon>Tordylieae</taxon>
        <taxon>Tordyliinae</taxon>
        <taxon>Heracleum</taxon>
    </lineage>
</organism>
<reference evidence="3" key="1">
    <citation type="submission" date="2023-02" db="EMBL/GenBank/DDBJ databases">
        <title>Genome of toxic invasive species Heracleum sosnowskyi carries increased number of genes despite the absence of recent whole-genome duplications.</title>
        <authorList>
            <person name="Schelkunov M."/>
            <person name="Shtratnikova V."/>
            <person name="Makarenko M."/>
            <person name="Klepikova A."/>
            <person name="Omelchenko D."/>
            <person name="Novikova G."/>
            <person name="Obukhova E."/>
            <person name="Bogdanov V."/>
            <person name="Penin A."/>
            <person name="Logacheva M."/>
        </authorList>
    </citation>
    <scope>NUCLEOTIDE SEQUENCE</scope>
    <source>
        <strain evidence="3">Hsosn_3</strain>
        <tissue evidence="3">Leaf</tissue>
    </source>
</reference>
<dbReference type="EMBL" id="JAUIZM010000009">
    <property type="protein sequence ID" value="KAK1364285.1"/>
    <property type="molecule type" value="Genomic_DNA"/>
</dbReference>